<evidence type="ECO:0000313" key="5">
    <source>
        <dbReference type="Proteomes" id="UP001280581"/>
    </source>
</evidence>
<keyword evidence="2" id="KW-0732">Signal</keyword>
<keyword evidence="5" id="KW-1185">Reference proteome</keyword>
<dbReference type="PANTHER" id="PTHR34315:SF2">
    <property type="entry name" value="ANCHORED DIOXYGENASE, PUTATIVE (AFU_ORTHOLOGUE AFUA_3G01800)-RELATED"/>
    <property type="match status" value="1"/>
</dbReference>
<dbReference type="CDD" id="cd03457">
    <property type="entry name" value="intradiol_dioxygenase_like"/>
    <property type="match status" value="1"/>
</dbReference>
<dbReference type="AlphaFoldDB" id="A0AAN6M4X8"/>
<evidence type="ECO:0000313" key="4">
    <source>
        <dbReference type="EMBL" id="KAK3216460.1"/>
    </source>
</evidence>
<dbReference type="GO" id="GO:0008199">
    <property type="term" value="F:ferric iron binding"/>
    <property type="evidence" value="ECO:0007669"/>
    <property type="project" value="InterPro"/>
</dbReference>
<gene>
    <name evidence="4" type="ORF">GRF29_8g3385880</name>
</gene>
<dbReference type="InterPro" id="IPR000627">
    <property type="entry name" value="Intradiol_dOase_C"/>
</dbReference>
<dbReference type="InterPro" id="IPR015889">
    <property type="entry name" value="Intradiol_dOase_core"/>
</dbReference>
<feature type="domain" description="Intradiol ring-cleavage dioxygenases" evidence="3">
    <location>
        <begin position="148"/>
        <end position="234"/>
    </location>
</feature>
<feature type="compositionally biased region" description="Low complexity" evidence="1">
    <location>
        <begin position="451"/>
        <end position="474"/>
    </location>
</feature>
<feature type="compositionally biased region" description="Low complexity" evidence="1">
    <location>
        <begin position="482"/>
        <end position="508"/>
    </location>
</feature>
<evidence type="ECO:0000256" key="2">
    <source>
        <dbReference type="SAM" id="SignalP"/>
    </source>
</evidence>
<sequence>MVKFASAISGALATASLLGLTVAHPGEKHDHTKIKREVHARNLRAAAAKRSLGACENSIKHRSLMERSVARRAQALNNLREKRGINVKSKKLRRDLADLQEFEAINHNMTDSLDYSLNTDPATIFSANTSCILAPEITAGPYYVLGELVRSDVKEDQAGVDLYLDVQYIDINTCEPIQGLYVDVWHCNSTGVYSGVESGQGGLDTTFLRGIQETDEDGVVAFDTIFPGHYQGRATHTHLLTKSNVTVRDNSTTEGGAVTHIGQLFYPEDLITEVELNAPYNTNTVERTTNDEDMWSVLQADASYDPFPEFVYLGDSAADGLLGWIQIGINASADHSEDEYYAVAATYYEDGGVANGDSQMGGGGGPPGNGSMPSGGFPSGAAPSGAIPTDLGASGVASQAAETVVSSTATTLVTVSSAVDVSSSASVVSDVSSSATSSGATKPSGKPSTEQPQQGGKQQGQQGQQSQQGPQGQRQGQGQGQTQGQQQEPNQSQKQQQNQQNQNKNQHA</sequence>
<dbReference type="SUPFAM" id="SSF49482">
    <property type="entry name" value="Aromatic compound dioxygenase"/>
    <property type="match status" value="1"/>
</dbReference>
<dbReference type="Gene3D" id="2.60.130.10">
    <property type="entry name" value="Aromatic compound dioxygenase"/>
    <property type="match status" value="1"/>
</dbReference>
<evidence type="ECO:0000256" key="1">
    <source>
        <dbReference type="SAM" id="MobiDB-lite"/>
    </source>
</evidence>
<dbReference type="EMBL" id="WVTA01000002">
    <property type="protein sequence ID" value="KAK3216460.1"/>
    <property type="molecule type" value="Genomic_DNA"/>
</dbReference>
<dbReference type="Proteomes" id="UP001280581">
    <property type="component" value="Unassembled WGS sequence"/>
</dbReference>
<name>A0AAN6M4X8_9PLEO</name>
<feature type="region of interest" description="Disordered" evidence="1">
    <location>
        <begin position="419"/>
        <end position="508"/>
    </location>
</feature>
<proteinExistence type="predicted"/>
<feature type="chain" id="PRO_5042935682" description="Intradiol ring-cleavage dioxygenases domain-containing protein" evidence="2">
    <location>
        <begin position="24"/>
        <end position="508"/>
    </location>
</feature>
<accession>A0AAN6M4X8</accession>
<organism evidence="4 5">
    <name type="scientific">Pseudopithomyces chartarum</name>
    <dbReference type="NCBI Taxonomy" id="1892770"/>
    <lineage>
        <taxon>Eukaryota</taxon>
        <taxon>Fungi</taxon>
        <taxon>Dikarya</taxon>
        <taxon>Ascomycota</taxon>
        <taxon>Pezizomycotina</taxon>
        <taxon>Dothideomycetes</taxon>
        <taxon>Pleosporomycetidae</taxon>
        <taxon>Pleosporales</taxon>
        <taxon>Massarineae</taxon>
        <taxon>Didymosphaeriaceae</taxon>
        <taxon>Pseudopithomyces</taxon>
    </lineage>
</organism>
<feature type="compositionally biased region" description="Gly residues" evidence="1">
    <location>
        <begin position="359"/>
        <end position="368"/>
    </location>
</feature>
<protein>
    <recommendedName>
        <fullName evidence="3">Intradiol ring-cleavage dioxygenases domain-containing protein</fullName>
    </recommendedName>
</protein>
<feature type="compositionally biased region" description="Low complexity" evidence="1">
    <location>
        <begin position="419"/>
        <end position="441"/>
    </location>
</feature>
<feature type="signal peptide" evidence="2">
    <location>
        <begin position="1"/>
        <end position="23"/>
    </location>
</feature>
<dbReference type="PANTHER" id="PTHR34315">
    <property type="match status" value="1"/>
</dbReference>
<evidence type="ECO:0000259" key="3">
    <source>
        <dbReference type="Pfam" id="PF00775"/>
    </source>
</evidence>
<feature type="region of interest" description="Disordered" evidence="1">
    <location>
        <begin position="357"/>
        <end position="388"/>
    </location>
</feature>
<feature type="compositionally biased region" description="Low complexity" evidence="1">
    <location>
        <begin position="369"/>
        <end position="386"/>
    </location>
</feature>
<comment type="caution">
    <text evidence="4">The sequence shown here is derived from an EMBL/GenBank/DDBJ whole genome shotgun (WGS) entry which is preliminary data.</text>
</comment>
<reference evidence="4 5" key="1">
    <citation type="submission" date="2021-02" db="EMBL/GenBank/DDBJ databases">
        <title>Genome assembly of Pseudopithomyces chartarum.</title>
        <authorList>
            <person name="Jauregui R."/>
            <person name="Singh J."/>
            <person name="Voisey C."/>
        </authorList>
    </citation>
    <scope>NUCLEOTIDE SEQUENCE [LARGE SCALE GENOMIC DNA]</scope>
    <source>
        <strain evidence="4 5">AGR01</strain>
    </source>
</reference>
<dbReference type="Pfam" id="PF00775">
    <property type="entry name" value="Dioxygenase_C"/>
    <property type="match status" value="1"/>
</dbReference>
<dbReference type="GO" id="GO:0016702">
    <property type="term" value="F:oxidoreductase activity, acting on single donors with incorporation of molecular oxygen, incorporation of two atoms of oxygen"/>
    <property type="evidence" value="ECO:0007669"/>
    <property type="project" value="InterPro"/>
</dbReference>